<dbReference type="EMBL" id="MTYJ01000235">
    <property type="protein sequence ID" value="OWA51661.1"/>
    <property type="molecule type" value="Genomic_DNA"/>
</dbReference>
<feature type="non-terminal residue" evidence="1">
    <location>
        <position position="1"/>
    </location>
</feature>
<accession>A0A9X6NFD2</accession>
<protein>
    <submittedName>
        <fullName evidence="1">Uncharacterized protein</fullName>
    </submittedName>
</protein>
<dbReference type="Proteomes" id="UP000192578">
    <property type="component" value="Unassembled WGS sequence"/>
</dbReference>
<name>A0A9X6NFD2_HYPEX</name>
<keyword evidence="2" id="KW-1185">Reference proteome</keyword>
<comment type="caution">
    <text evidence="1">The sequence shown here is derived from an EMBL/GenBank/DDBJ whole genome shotgun (WGS) entry which is preliminary data.</text>
</comment>
<reference evidence="2" key="1">
    <citation type="submission" date="2017-01" db="EMBL/GenBank/DDBJ databases">
        <title>Comparative genomics of anhydrobiosis in the tardigrade Hypsibius dujardini.</title>
        <authorList>
            <person name="Yoshida Y."/>
            <person name="Koutsovoulos G."/>
            <person name="Laetsch D."/>
            <person name="Stevens L."/>
            <person name="Kumar S."/>
            <person name="Horikawa D."/>
            <person name="Ishino K."/>
            <person name="Komine S."/>
            <person name="Tomita M."/>
            <person name="Blaxter M."/>
            <person name="Arakawa K."/>
        </authorList>
    </citation>
    <scope>NUCLEOTIDE SEQUENCE [LARGE SCALE GENOMIC DNA]</scope>
    <source>
        <strain evidence="2">Z151</strain>
    </source>
</reference>
<organism evidence="1 2">
    <name type="scientific">Hypsibius exemplaris</name>
    <name type="common">Freshwater tardigrade</name>
    <dbReference type="NCBI Taxonomy" id="2072580"/>
    <lineage>
        <taxon>Eukaryota</taxon>
        <taxon>Metazoa</taxon>
        <taxon>Ecdysozoa</taxon>
        <taxon>Tardigrada</taxon>
        <taxon>Eutardigrada</taxon>
        <taxon>Parachela</taxon>
        <taxon>Hypsibioidea</taxon>
        <taxon>Hypsibiidae</taxon>
        <taxon>Hypsibius</taxon>
    </lineage>
</organism>
<gene>
    <name evidence="1" type="ORF">BV898_16138</name>
</gene>
<evidence type="ECO:0000313" key="1">
    <source>
        <dbReference type="EMBL" id="OWA51661.1"/>
    </source>
</evidence>
<sequence length="244" mass="27511">VFIHIYDMETPFDSRLTWRMNDSLDQKVARAMLSTIIVGSPQVNWTKIAAITATVQDYKFAKFGKEFPSLVREKNEFQVSCAEAAEAAVMILNESCMTAGEECTSGKFLTDRMLGKNFSLTSRFVQVTNTGVKVLQAIVQQLSPDDLEIKDIFVYDSKDRVMVPDSQKQILLAHAWRPPATGPTSLRTTRRTLFRWQYSYDSDDIGSRPGCSHPCSSCIHYAERYVSSRQLVDHCGGEFIPSQS</sequence>
<evidence type="ECO:0000313" key="2">
    <source>
        <dbReference type="Proteomes" id="UP000192578"/>
    </source>
</evidence>
<proteinExistence type="predicted"/>
<dbReference type="AlphaFoldDB" id="A0A9X6NFD2"/>